<evidence type="ECO:0000313" key="1">
    <source>
        <dbReference type="EMBL" id="MBB6325501.1"/>
    </source>
</evidence>
<dbReference type="Proteomes" id="UP000588604">
    <property type="component" value="Unassembled WGS sequence"/>
</dbReference>
<gene>
    <name evidence="1" type="ORF">FHS59_001116</name>
</gene>
<name>A0A841MU07_9BACT</name>
<dbReference type="AlphaFoldDB" id="A0A841MU07"/>
<protein>
    <submittedName>
        <fullName evidence="1">Uncharacterized protein</fullName>
    </submittedName>
</protein>
<evidence type="ECO:0000313" key="2">
    <source>
        <dbReference type="Proteomes" id="UP000588604"/>
    </source>
</evidence>
<dbReference type="EMBL" id="JACIJO010000001">
    <property type="protein sequence ID" value="MBB6325501.1"/>
    <property type="molecule type" value="Genomic_DNA"/>
</dbReference>
<proteinExistence type="predicted"/>
<dbReference type="RefSeq" id="WP_184493788.1">
    <property type="nucleotide sequence ID" value="NZ_JACIJO010000001.1"/>
</dbReference>
<reference evidence="1 2" key="1">
    <citation type="submission" date="2020-08" db="EMBL/GenBank/DDBJ databases">
        <title>Genomic Encyclopedia of Type Strains, Phase IV (KMG-IV): sequencing the most valuable type-strain genomes for metagenomic binning, comparative biology and taxonomic classification.</title>
        <authorList>
            <person name="Goeker M."/>
        </authorList>
    </citation>
    <scope>NUCLEOTIDE SEQUENCE [LARGE SCALE GENOMIC DNA]</scope>
    <source>
        <strain evidence="1 2">DSM 102044</strain>
    </source>
</reference>
<comment type="caution">
    <text evidence="1">The sequence shown here is derived from an EMBL/GenBank/DDBJ whole genome shotgun (WGS) entry which is preliminary data.</text>
</comment>
<keyword evidence="2" id="KW-1185">Reference proteome</keyword>
<sequence length="140" mass="16422">MNESQPYKSPNGLHKIELYYIGEIKFGPTYYSFSINGNEIKNKIVGRFFRWDPKSKYLAIQEWLTIEYQDGPITALLIFDLVEKKTSILSIANKGFIEPIRFEGSKIIYKKEYFNFGGNKSIEFETDLNEVKNWDKIELS</sequence>
<accession>A0A841MU07</accession>
<organism evidence="1 2">
    <name type="scientific">Algoriphagus iocasae</name>
    <dbReference type="NCBI Taxonomy" id="1836499"/>
    <lineage>
        <taxon>Bacteria</taxon>
        <taxon>Pseudomonadati</taxon>
        <taxon>Bacteroidota</taxon>
        <taxon>Cytophagia</taxon>
        <taxon>Cytophagales</taxon>
        <taxon>Cyclobacteriaceae</taxon>
        <taxon>Algoriphagus</taxon>
    </lineage>
</organism>